<sequence length="237" mass="28710">MLKIAICNDEIFHIKKIKYQLDDLLFHYNINDCEIKTYDSLTKFCSLDLEVCQYQVVFFYIDRPDINFLEVTRKMRELNKEAFLVVVSEFIYYAIEGYKVNAFRFILKDKIHDMLPECLESIIQKLEISNLKVKFDFLEGETVILRDHIIYIESKKHKVIFHLLLKSEVTYSLYDKLDHIEEILDRNKFMRIHKSFLVNQKYISSIIRYKVQLRTGEFLPVPRQKYKLVEDKYYEIK</sequence>
<accession>A0A318EN89</accession>
<dbReference type="GO" id="GO:0000156">
    <property type="term" value="F:phosphorelay response regulator activity"/>
    <property type="evidence" value="ECO:0007669"/>
    <property type="project" value="InterPro"/>
</dbReference>
<gene>
    <name evidence="2" type="ORF">C8E03_11194</name>
</gene>
<dbReference type="GO" id="GO:0003677">
    <property type="term" value="F:DNA binding"/>
    <property type="evidence" value="ECO:0007669"/>
    <property type="project" value="UniProtKB-KW"/>
</dbReference>
<evidence type="ECO:0000313" key="2">
    <source>
        <dbReference type="EMBL" id="PXV86894.1"/>
    </source>
</evidence>
<dbReference type="Pfam" id="PF04397">
    <property type="entry name" value="LytTR"/>
    <property type="match status" value="1"/>
</dbReference>
<name>A0A318EN89_9FIRM</name>
<evidence type="ECO:0000259" key="1">
    <source>
        <dbReference type="PROSITE" id="PS50930"/>
    </source>
</evidence>
<dbReference type="PANTHER" id="PTHR37299">
    <property type="entry name" value="TRANSCRIPTIONAL REGULATOR-RELATED"/>
    <property type="match status" value="1"/>
</dbReference>
<dbReference type="PANTHER" id="PTHR37299:SF1">
    <property type="entry name" value="STAGE 0 SPORULATION PROTEIN A HOMOLOG"/>
    <property type="match status" value="1"/>
</dbReference>
<dbReference type="RefSeq" id="WP_110291683.1">
    <property type="nucleotide sequence ID" value="NZ_QICS01000011.1"/>
</dbReference>
<dbReference type="AlphaFoldDB" id="A0A318EN89"/>
<organism evidence="2 3">
    <name type="scientific">Lachnotalea glycerini</name>
    <dbReference type="NCBI Taxonomy" id="1763509"/>
    <lineage>
        <taxon>Bacteria</taxon>
        <taxon>Bacillati</taxon>
        <taxon>Bacillota</taxon>
        <taxon>Clostridia</taxon>
        <taxon>Lachnospirales</taxon>
        <taxon>Lachnospiraceae</taxon>
        <taxon>Lachnotalea</taxon>
    </lineage>
</organism>
<dbReference type="InterPro" id="IPR046947">
    <property type="entry name" value="LytR-like"/>
</dbReference>
<comment type="caution">
    <text evidence="2">The sequence shown here is derived from an EMBL/GenBank/DDBJ whole genome shotgun (WGS) entry which is preliminary data.</text>
</comment>
<dbReference type="SUPFAM" id="SSF52172">
    <property type="entry name" value="CheY-like"/>
    <property type="match status" value="1"/>
</dbReference>
<evidence type="ECO:0000313" key="3">
    <source>
        <dbReference type="Proteomes" id="UP000247523"/>
    </source>
</evidence>
<dbReference type="Gene3D" id="2.40.50.1020">
    <property type="entry name" value="LytTr DNA-binding domain"/>
    <property type="match status" value="1"/>
</dbReference>
<feature type="domain" description="HTH LytTR-type" evidence="1">
    <location>
        <begin position="143"/>
        <end position="237"/>
    </location>
</feature>
<protein>
    <submittedName>
        <fullName evidence="2">DNA-binding LytR/AlgR family response regulator</fullName>
    </submittedName>
</protein>
<dbReference type="InterPro" id="IPR007492">
    <property type="entry name" value="LytTR_DNA-bd_dom"/>
</dbReference>
<reference evidence="2 3" key="1">
    <citation type="submission" date="2018-05" db="EMBL/GenBank/DDBJ databases">
        <title>Genomic Encyclopedia of Type Strains, Phase IV (KMG-IV): sequencing the most valuable type-strain genomes for metagenomic binning, comparative biology and taxonomic classification.</title>
        <authorList>
            <person name="Goeker M."/>
        </authorList>
    </citation>
    <scope>NUCLEOTIDE SEQUENCE [LARGE SCALE GENOMIC DNA]</scope>
    <source>
        <strain evidence="2 3">DSM 28816</strain>
    </source>
</reference>
<dbReference type="Gene3D" id="3.40.50.2300">
    <property type="match status" value="1"/>
</dbReference>
<dbReference type="PROSITE" id="PS50930">
    <property type="entry name" value="HTH_LYTTR"/>
    <property type="match status" value="1"/>
</dbReference>
<dbReference type="InterPro" id="IPR011006">
    <property type="entry name" value="CheY-like_superfamily"/>
</dbReference>
<dbReference type="SMART" id="SM00850">
    <property type="entry name" value="LytTR"/>
    <property type="match status" value="1"/>
</dbReference>
<keyword evidence="2" id="KW-0238">DNA-binding</keyword>
<dbReference type="EMBL" id="QICS01000011">
    <property type="protein sequence ID" value="PXV86894.1"/>
    <property type="molecule type" value="Genomic_DNA"/>
</dbReference>
<dbReference type="Proteomes" id="UP000247523">
    <property type="component" value="Unassembled WGS sequence"/>
</dbReference>
<proteinExistence type="predicted"/>